<dbReference type="EMBL" id="JANBPG010001358">
    <property type="protein sequence ID" value="KAJ1890359.1"/>
    <property type="molecule type" value="Genomic_DNA"/>
</dbReference>
<accession>A0ACC1IAY0</accession>
<organism evidence="1 2">
    <name type="scientific">Kickxella alabastrina</name>
    <dbReference type="NCBI Taxonomy" id="61397"/>
    <lineage>
        <taxon>Eukaryota</taxon>
        <taxon>Fungi</taxon>
        <taxon>Fungi incertae sedis</taxon>
        <taxon>Zoopagomycota</taxon>
        <taxon>Kickxellomycotina</taxon>
        <taxon>Kickxellomycetes</taxon>
        <taxon>Kickxellales</taxon>
        <taxon>Kickxellaceae</taxon>
        <taxon>Kickxella</taxon>
    </lineage>
</organism>
<name>A0ACC1IAY0_9FUNG</name>
<proteinExistence type="predicted"/>
<reference evidence="1" key="1">
    <citation type="submission" date="2022-07" db="EMBL/GenBank/DDBJ databases">
        <title>Phylogenomic reconstructions and comparative analyses of Kickxellomycotina fungi.</title>
        <authorList>
            <person name="Reynolds N.K."/>
            <person name="Stajich J.E."/>
            <person name="Barry K."/>
            <person name="Grigoriev I.V."/>
            <person name="Crous P."/>
            <person name="Smith M.E."/>
        </authorList>
    </citation>
    <scope>NUCLEOTIDE SEQUENCE</scope>
    <source>
        <strain evidence="1">Benny 63K</strain>
    </source>
</reference>
<protein>
    <submittedName>
        <fullName evidence="1">PHO85 cyclin-1</fullName>
    </submittedName>
</protein>
<keyword evidence="2" id="KW-1185">Reference proteome</keyword>
<sequence>MCAQTENNHAQHMQQQQQRPLHLNMSTPLSGQTLEVIQSEITKDMIAIIAAQAKSVIPCTPPPTITSSDRGPLANSLGSEQISNRIGSSDRLPSPPSTPGGGTLSSVPALDMFITNLVLRSRVQAGTLICTLVYLQRLQKRLPKEARGMECTCHRIFLATLIVAGKYLNDASPKNKYWARYSTVFTVAEVNLMEKQLLFLLDFDLRIDNDDLNKAATVFVTGASQSGIPLTPTTPPFGLSKLQAAILEPVASSLQQQHQKQPAHTHAEAVAKMYPSTLRLGGHQSGQPIALASDAASLAVAQGIDNSADQRSIKSDTVYSVRYHGLSKRQLPYDKTPTTRSLAAIGQDHVKQRSVSEYHDVRPKTAAGPLQHISDNDKTQLRPSPKKRAVSRGYLENVPQPSPIYYCGAATQLGSTASTTSASTACFLQPLEQACISYASSRYQQQRYDPMASRSTNSSTKARGHPRSAASIPSLRTTLSVHSSNASSPTNSHGHLMADMSKSKHTLRHQTTLPDLSSLGNSAPSQGMTSSFSRLRGEHYLPALPAPARLASGSYASDSSPVNTLVYDYSPAANAPSTGYTRRQVARIPSTQLQPVNALRDVHSTLPVSALSALSVTPEFSGSNTDDSTLIHSRHTQKQHHRQSVSQEHYEHSSSAHLNSSIGGGGGGGWQLKTKILQPLSTWFRSTRQQQYSGHQAAVELEDEHDQKLSAYARDTRVHRSNNGQPRDSRLDVVNISPIYLDPPVSSSAML</sequence>
<gene>
    <name evidence="1" type="primary">PCL1_2</name>
    <name evidence="1" type="ORF">LPJ66_007530</name>
</gene>
<evidence type="ECO:0000313" key="2">
    <source>
        <dbReference type="Proteomes" id="UP001150581"/>
    </source>
</evidence>
<comment type="caution">
    <text evidence="1">The sequence shown here is derived from an EMBL/GenBank/DDBJ whole genome shotgun (WGS) entry which is preliminary data.</text>
</comment>
<evidence type="ECO:0000313" key="1">
    <source>
        <dbReference type="EMBL" id="KAJ1890359.1"/>
    </source>
</evidence>
<dbReference type="Proteomes" id="UP001150581">
    <property type="component" value="Unassembled WGS sequence"/>
</dbReference>